<evidence type="ECO:0000256" key="1">
    <source>
        <dbReference type="ARBA" id="ARBA00022679"/>
    </source>
</evidence>
<keyword evidence="1" id="KW-0808">Transferase</keyword>
<organism evidence="2 3">
    <name type="scientific">Streptomyces telluris</name>
    <dbReference type="NCBI Taxonomy" id="2720021"/>
    <lineage>
        <taxon>Bacteria</taxon>
        <taxon>Bacillati</taxon>
        <taxon>Actinomycetota</taxon>
        <taxon>Actinomycetes</taxon>
        <taxon>Kitasatosporales</taxon>
        <taxon>Streptomycetaceae</taxon>
        <taxon>Streptomyces</taxon>
    </lineage>
</organism>
<name>A0A9X2LP87_9ACTN</name>
<evidence type="ECO:0000313" key="2">
    <source>
        <dbReference type="EMBL" id="MCQ8774506.1"/>
    </source>
</evidence>
<accession>A0A9X2LP87</accession>
<evidence type="ECO:0008006" key="4">
    <source>
        <dbReference type="Google" id="ProtNLM"/>
    </source>
</evidence>
<evidence type="ECO:0000313" key="3">
    <source>
        <dbReference type="Proteomes" id="UP001142374"/>
    </source>
</evidence>
<dbReference type="EMBL" id="JANIID010000046">
    <property type="protein sequence ID" value="MCQ8774506.1"/>
    <property type="molecule type" value="Genomic_DNA"/>
</dbReference>
<dbReference type="SUPFAM" id="SSF53756">
    <property type="entry name" value="UDP-Glycosyltransferase/glycogen phosphorylase"/>
    <property type="match status" value="2"/>
</dbReference>
<dbReference type="Proteomes" id="UP001142374">
    <property type="component" value="Unassembled WGS sequence"/>
</dbReference>
<dbReference type="PANTHER" id="PTHR48050">
    <property type="entry name" value="STEROL 3-BETA-GLUCOSYLTRANSFERASE"/>
    <property type="match status" value="1"/>
</dbReference>
<sequence length="172" mass="17824">MNSSSPNSRRADRRRFTACTQELGPGIADAAAAGADLLLLSTTTAPLGWHVAESLGIPSIGVYLQPVTPTGAFGPVVGGGRSLGRWGNRAAGRVSPSPPADQPFRAGRIASLGAGTAPVPYKELTARPAEAVKRAVDEPQYRKRAAATARRMEAEDGAARVVKEIGRLPGMA</sequence>
<dbReference type="InterPro" id="IPR050426">
    <property type="entry name" value="Glycosyltransferase_28"/>
</dbReference>
<dbReference type="AlphaFoldDB" id="A0A9X2LP87"/>
<protein>
    <recommendedName>
        <fullName evidence="4">Glycosyltransferase</fullName>
    </recommendedName>
</protein>
<dbReference type="GO" id="GO:0016740">
    <property type="term" value="F:transferase activity"/>
    <property type="evidence" value="ECO:0007669"/>
    <property type="project" value="UniProtKB-KW"/>
</dbReference>
<gene>
    <name evidence="2" type="ORF">NQU55_32810</name>
</gene>
<reference evidence="2" key="1">
    <citation type="submission" date="2022-06" db="EMBL/GenBank/DDBJ databases">
        <title>WGS of actinobacteria.</title>
        <authorList>
            <person name="Thawai C."/>
        </authorList>
    </citation>
    <scope>NUCLEOTIDE SEQUENCE</scope>
    <source>
        <strain evidence="2">AA8</strain>
    </source>
</reference>
<keyword evidence="3" id="KW-1185">Reference proteome</keyword>
<dbReference type="Gene3D" id="3.40.50.2000">
    <property type="entry name" value="Glycogen Phosphorylase B"/>
    <property type="match status" value="2"/>
</dbReference>
<comment type="caution">
    <text evidence="2">The sequence shown here is derived from an EMBL/GenBank/DDBJ whole genome shotgun (WGS) entry which is preliminary data.</text>
</comment>
<proteinExistence type="predicted"/>
<dbReference type="PANTHER" id="PTHR48050:SF13">
    <property type="entry name" value="STEROL 3-BETA-GLUCOSYLTRANSFERASE UGT80A2"/>
    <property type="match status" value="1"/>
</dbReference>